<dbReference type="GO" id="GO:0016020">
    <property type="term" value="C:membrane"/>
    <property type="evidence" value="ECO:0007669"/>
    <property type="project" value="UniProtKB-SubCell"/>
</dbReference>
<reference evidence="6" key="1">
    <citation type="journal article" date="2020" name="Fungal Divers.">
        <title>Resolving the Mortierellaceae phylogeny through synthesis of multi-gene phylogenetics and phylogenomics.</title>
        <authorList>
            <person name="Vandepol N."/>
            <person name="Liber J."/>
            <person name="Desiro A."/>
            <person name="Na H."/>
            <person name="Kennedy M."/>
            <person name="Barry K."/>
            <person name="Grigoriev I.V."/>
            <person name="Miller A.N."/>
            <person name="O'Donnell K."/>
            <person name="Stajich J.E."/>
            <person name="Bonito G."/>
        </authorList>
    </citation>
    <scope>NUCLEOTIDE SEQUENCE</scope>
    <source>
        <strain evidence="6">REB-010B</strain>
    </source>
</reference>
<dbReference type="AlphaFoldDB" id="A0A9P6RB67"/>
<sequence>MSSSYNFPLLSMPLAAGLAYVPHVIRALIIINSTKQWNNVNPRGQLEKVEGRMSKAASAMAKRAEGAHNNGIETLPIFYGAVLAALHAGVAKDTVSFYAGFFLASRALYNIVYIFNTSRILAFARTGIWGSGIFACLKLFLAAAAAKH</sequence>
<evidence type="ECO:0000256" key="5">
    <source>
        <dbReference type="SAM" id="Phobius"/>
    </source>
</evidence>
<dbReference type="PANTHER" id="PTHR35371">
    <property type="entry name" value="INNER MEMBRANE PROTEIN"/>
    <property type="match status" value="1"/>
</dbReference>
<feature type="transmembrane region" description="Helical" evidence="5">
    <location>
        <begin position="95"/>
        <end position="115"/>
    </location>
</feature>
<accession>A0A9P6RB67</accession>
<dbReference type="Gene3D" id="1.20.120.550">
    <property type="entry name" value="Membrane associated eicosanoid/glutathione metabolism-like domain"/>
    <property type="match status" value="1"/>
</dbReference>
<keyword evidence="2 5" id="KW-0812">Transmembrane</keyword>
<dbReference type="SUPFAM" id="SSF161084">
    <property type="entry name" value="MAPEG domain-like"/>
    <property type="match status" value="1"/>
</dbReference>
<feature type="transmembrane region" description="Helical" evidence="5">
    <location>
        <begin position="127"/>
        <end position="146"/>
    </location>
</feature>
<dbReference type="InterPro" id="IPR023352">
    <property type="entry name" value="MAPEG-like_dom_sf"/>
</dbReference>
<evidence type="ECO:0000313" key="6">
    <source>
        <dbReference type="EMBL" id="KAG0313598.1"/>
    </source>
</evidence>
<dbReference type="Pfam" id="PF01124">
    <property type="entry name" value="MAPEG"/>
    <property type="match status" value="1"/>
</dbReference>
<organism evidence="6 7">
    <name type="scientific">Dissophora globulifera</name>
    <dbReference type="NCBI Taxonomy" id="979702"/>
    <lineage>
        <taxon>Eukaryota</taxon>
        <taxon>Fungi</taxon>
        <taxon>Fungi incertae sedis</taxon>
        <taxon>Mucoromycota</taxon>
        <taxon>Mortierellomycotina</taxon>
        <taxon>Mortierellomycetes</taxon>
        <taxon>Mortierellales</taxon>
        <taxon>Mortierellaceae</taxon>
        <taxon>Dissophora</taxon>
    </lineage>
</organism>
<comment type="caution">
    <text evidence="6">The sequence shown here is derived from an EMBL/GenBank/DDBJ whole genome shotgun (WGS) entry which is preliminary data.</text>
</comment>
<evidence type="ECO:0000313" key="7">
    <source>
        <dbReference type="Proteomes" id="UP000738325"/>
    </source>
</evidence>
<dbReference type="OrthoDB" id="2122304at2759"/>
<dbReference type="EMBL" id="JAAAIP010000691">
    <property type="protein sequence ID" value="KAG0313598.1"/>
    <property type="molecule type" value="Genomic_DNA"/>
</dbReference>
<proteinExistence type="predicted"/>
<keyword evidence="4 5" id="KW-0472">Membrane</keyword>
<dbReference type="InterPro" id="IPR001129">
    <property type="entry name" value="Membr-assoc_MAPEG"/>
</dbReference>
<keyword evidence="7" id="KW-1185">Reference proteome</keyword>
<evidence type="ECO:0000256" key="1">
    <source>
        <dbReference type="ARBA" id="ARBA00004370"/>
    </source>
</evidence>
<evidence type="ECO:0000256" key="4">
    <source>
        <dbReference type="ARBA" id="ARBA00023136"/>
    </source>
</evidence>
<dbReference type="Proteomes" id="UP000738325">
    <property type="component" value="Unassembled WGS sequence"/>
</dbReference>
<gene>
    <name evidence="6" type="ORF">BGZ99_008725</name>
</gene>
<keyword evidence="3 5" id="KW-1133">Transmembrane helix</keyword>
<name>A0A9P6RB67_9FUNG</name>
<protein>
    <submittedName>
        <fullName evidence="6">Uncharacterized protein</fullName>
    </submittedName>
</protein>
<dbReference type="PANTHER" id="PTHR35371:SF1">
    <property type="entry name" value="BLR7753 PROTEIN"/>
    <property type="match status" value="1"/>
</dbReference>
<evidence type="ECO:0000256" key="2">
    <source>
        <dbReference type="ARBA" id="ARBA00022692"/>
    </source>
</evidence>
<comment type="subcellular location">
    <subcellularLocation>
        <location evidence="1">Membrane</location>
    </subcellularLocation>
</comment>
<evidence type="ECO:0000256" key="3">
    <source>
        <dbReference type="ARBA" id="ARBA00022989"/>
    </source>
</evidence>